<dbReference type="Proteomes" id="UP001280121">
    <property type="component" value="Unassembled WGS sequence"/>
</dbReference>
<comment type="caution">
    <text evidence="2">The sequence shown here is derived from an EMBL/GenBank/DDBJ whole genome shotgun (WGS) entry which is preliminary data.</text>
</comment>
<accession>A0AAE0CLI1</accession>
<sequence>MKTKELDHLIELSKAKQELKAKRKEVSLHLKEDKLDFSQGISSTMVVKPSPYKSKKKKDKNKNNQVPHSPMKKKDKQPKQGVLKRPQSKKRQKKSAPKQDKRPRKSAPKQDKKKQATTNHRGSSSHFIHISYKCHIKGHIGPQCANMKW</sequence>
<feature type="compositionally biased region" description="Polar residues" evidence="1">
    <location>
        <begin position="116"/>
        <end position="126"/>
    </location>
</feature>
<dbReference type="EMBL" id="JANJYI010000003">
    <property type="protein sequence ID" value="KAK2655524.1"/>
    <property type="molecule type" value="Genomic_DNA"/>
</dbReference>
<gene>
    <name evidence="2" type="ORF">Ddye_008576</name>
</gene>
<feature type="region of interest" description="Disordered" evidence="1">
    <location>
        <begin position="29"/>
        <end position="126"/>
    </location>
</feature>
<keyword evidence="3" id="KW-1185">Reference proteome</keyword>
<dbReference type="AlphaFoldDB" id="A0AAE0CLI1"/>
<evidence type="ECO:0000313" key="3">
    <source>
        <dbReference type="Proteomes" id="UP001280121"/>
    </source>
</evidence>
<name>A0AAE0CLI1_9ROSI</name>
<reference evidence="2" key="1">
    <citation type="journal article" date="2023" name="Plant J.">
        <title>Genome sequences and population genomics provide insights into the demographic history, inbreeding, and mutation load of two 'living fossil' tree species of Dipteronia.</title>
        <authorList>
            <person name="Feng Y."/>
            <person name="Comes H.P."/>
            <person name="Chen J."/>
            <person name="Zhu S."/>
            <person name="Lu R."/>
            <person name="Zhang X."/>
            <person name="Li P."/>
            <person name="Qiu J."/>
            <person name="Olsen K.M."/>
            <person name="Qiu Y."/>
        </authorList>
    </citation>
    <scope>NUCLEOTIDE SEQUENCE</scope>
    <source>
        <strain evidence="2">KIB01</strain>
    </source>
</reference>
<feature type="compositionally biased region" description="Basic residues" evidence="1">
    <location>
        <begin position="86"/>
        <end position="107"/>
    </location>
</feature>
<evidence type="ECO:0000256" key="1">
    <source>
        <dbReference type="SAM" id="MobiDB-lite"/>
    </source>
</evidence>
<protein>
    <submittedName>
        <fullName evidence="2">Uncharacterized protein</fullName>
    </submittedName>
</protein>
<proteinExistence type="predicted"/>
<evidence type="ECO:0000313" key="2">
    <source>
        <dbReference type="EMBL" id="KAK2655524.1"/>
    </source>
</evidence>
<organism evidence="2 3">
    <name type="scientific">Dipteronia dyeriana</name>
    <dbReference type="NCBI Taxonomy" id="168575"/>
    <lineage>
        <taxon>Eukaryota</taxon>
        <taxon>Viridiplantae</taxon>
        <taxon>Streptophyta</taxon>
        <taxon>Embryophyta</taxon>
        <taxon>Tracheophyta</taxon>
        <taxon>Spermatophyta</taxon>
        <taxon>Magnoliopsida</taxon>
        <taxon>eudicotyledons</taxon>
        <taxon>Gunneridae</taxon>
        <taxon>Pentapetalae</taxon>
        <taxon>rosids</taxon>
        <taxon>malvids</taxon>
        <taxon>Sapindales</taxon>
        <taxon>Sapindaceae</taxon>
        <taxon>Hippocastanoideae</taxon>
        <taxon>Acereae</taxon>
        <taxon>Dipteronia</taxon>
    </lineage>
</organism>